<dbReference type="Proteomes" id="UP001221189">
    <property type="component" value="Unassembled WGS sequence"/>
</dbReference>
<organism evidence="2 3">
    <name type="scientific">Roseateles albus</name>
    <dbReference type="NCBI Taxonomy" id="2987525"/>
    <lineage>
        <taxon>Bacteria</taxon>
        <taxon>Pseudomonadati</taxon>
        <taxon>Pseudomonadota</taxon>
        <taxon>Betaproteobacteria</taxon>
        <taxon>Burkholderiales</taxon>
        <taxon>Sphaerotilaceae</taxon>
        <taxon>Roseateles</taxon>
    </lineage>
</organism>
<dbReference type="Gene3D" id="3.10.450.50">
    <property type="match status" value="1"/>
</dbReference>
<dbReference type="SUPFAM" id="SSF54427">
    <property type="entry name" value="NTF2-like"/>
    <property type="match status" value="1"/>
</dbReference>
<sequence>MSLVRCESLGLFRATALAIALAAAVPAFAQVPVTAEADHARLLASSDKQAAANKRLVYDFWREVFEGGHMELADKYLAEGYIQHNPKVPTGRAGFVTLFSKFVKPSTIEARVKAPLVSIVAEGDKVVMAFVQELPDPKEPGKKYTSTWFDMFRIENGLIAEHWDAATK</sequence>
<feature type="chain" id="PRO_5045289062" evidence="1">
    <location>
        <begin position="30"/>
        <end position="168"/>
    </location>
</feature>
<keyword evidence="1" id="KW-0732">Signal</keyword>
<protein>
    <submittedName>
        <fullName evidence="2">Ester cyclase</fullName>
    </submittedName>
</protein>
<dbReference type="InterPro" id="IPR009959">
    <property type="entry name" value="Cyclase_SnoaL-like"/>
</dbReference>
<dbReference type="EMBL" id="JAQQXT010000006">
    <property type="protein sequence ID" value="MDC8772287.1"/>
    <property type="molecule type" value="Genomic_DNA"/>
</dbReference>
<evidence type="ECO:0000313" key="3">
    <source>
        <dbReference type="Proteomes" id="UP001221189"/>
    </source>
</evidence>
<evidence type="ECO:0000256" key="1">
    <source>
        <dbReference type="SAM" id="SignalP"/>
    </source>
</evidence>
<proteinExistence type="predicted"/>
<dbReference type="PANTHER" id="PTHR38436:SF1">
    <property type="entry name" value="ESTER CYCLASE"/>
    <property type="match status" value="1"/>
</dbReference>
<feature type="signal peptide" evidence="1">
    <location>
        <begin position="1"/>
        <end position="29"/>
    </location>
</feature>
<dbReference type="InterPro" id="IPR032710">
    <property type="entry name" value="NTF2-like_dom_sf"/>
</dbReference>
<dbReference type="RefSeq" id="WP_273600483.1">
    <property type="nucleotide sequence ID" value="NZ_JAQQXT010000006.1"/>
</dbReference>
<accession>A0ABT5KEC3</accession>
<gene>
    <name evidence="2" type="ORF">PRZ03_11955</name>
</gene>
<reference evidence="2 3" key="1">
    <citation type="submission" date="2022-10" db="EMBL/GenBank/DDBJ databases">
        <title>Paucibacter sp. hw1 Genome sequencing.</title>
        <authorList>
            <person name="Park S."/>
        </authorList>
    </citation>
    <scope>NUCLEOTIDE SEQUENCE [LARGE SCALE GENOMIC DNA]</scope>
    <source>
        <strain evidence="3">hw1</strain>
    </source>
</reference>
<dbReference type="Pfam" id="PF07366">
    <property type="entry name" value="SnoaL"/>
    <property type="match status" value="1"/>
</dbReference>
<name>A0ABT5KEC3_9BURK</name>
<dbReference type="PANTHER" id="PTHR38436">
    <property type="entry name" value="POLYKETIDE CYCLASE SNOAL-LIKE DOMAIN"/>
    <property type="match status" value="1"/>
</dbReference>
<comment type="caution">
    <text evidence="2">The sequence shown here is derived from an EMBL/GenBank/DDBJ whole genome shotgun (WGS) entry which is preliminary data.</text>
</comment>
<keyword evidence="3" id="KW-1185">Reference proteome</keyword>
<evidence type="ECO:0000313" key="2">
    <source>
        <dbReference type="EMBL" id="MDC8772287.1"/>
    </source>
</evidence>